<evidence type="ECO:0000313" key="2">
    <source>
        <dbReference type="Proteomes" id="UP001153334"/>
    </source>
</evidence>
<reference evidence="1" key="1">
    <citation type="submission" date="2022-11" db="EMBL/GenBank/DDBJ databases">
        <title>Genome Sequence of Nemania bipapillata.</title>
        <authorList>
            <person name="Buettner E."/>
        </authorList>
    </citation>
    <scope>NUCLEOTIDE SEQUENCE</scope>
    <source>
        <strain evidence="1">CP14</strain>
    </source>
</reference>
<organism evidence="1 2">
    <name type="scientific">Nemania bipapillata</name>
    <dbReference type="NCBI Taxonomy" id="110536"/>
    <lineage>
        <taxon>Eukaryota</taxon>
        <taxon>Fungi</taxon>
        <taxon>Dikarya</taxon>
        <taxon>Ascomycota</taxon>
        <taxon>Pezizomycotina</taxon>
        <taxon>Sordariomycetes</taxon>
        <taxon>Xylariomycetidae</taxon>
        <taxon>Xylariales</taxon>
        <taxon>Xylariaceae</taxon>
        <taxon>Nemania</taxon>
    </lineage>
</organism>
<sequence length="405" mass="43393">MTVTSMSGTSSPRSGRPLTTSYADLMKPDEDWRNLPDAAERRKIQNRLAQRAYRRNMRDRTKEVEKLKKQLQQLQEIVSGDASTTPPPEQELTSGGRSPVSPEGTPAPHFTETAAVSATIAAADGSRQVGDYIQTWPHAHSGERANGLGLMSDGDTPMVFDATPTYYAQIPTSNDVVPELSAPTLGRRTRAVTSAIAPGSIPHHPPPRSHSMSATFSSNCSSPLPWGVNGAEGHETLPMSAGFHMYGNTDDLSLYHPESVYSLEESLAASTAYATSPGSDLNSAAGWSAVDRKSITRPGSSSVNPSFMASVKVNDVPDMPKPLPETTAPLLHFAVAGGNVETLRLLLQRHDVNINGKDNSGYSALQRAVMCGRTDMAAMLLERGAAVEGDDSWRTQSATPLKVEP</sequence>
<evidence type="ECO:0000313" key="1">
    <source>
        <dbReference type="EMBL" id="KAJ8122098.1"/>
    </source>
</evidence>
<name>A0ACC2J4H5_9PEZI</name>
<proteinExistence type="predicted"/>
<dbReference type="Proteomes" id="UP001153334">
    <property type="component" value="Unassembled WGS sequence"/>
</dbReference>
<keyword evidence="2" id="KW-1185">Reference proteome</keyword>
<accession>A0ACC2J4H5</accession>
<dbReference type="EMBL" id="JAPESX010000290">
    <property type="protein sequence ID" value="KAJ8122098.1"/>
    <property type="molecule type" value="Genomic_DNA"/>
</dbReference>
<comment type="caution">
    <text evidence="1">The sequence shown here is derived from an EMBL/GenBank/DDBJ whole genome shotgun (WGS) entry which is preliminary data.</text>
</comment>
<protein>
    <submittedName>
        <fullName evidence="1">Uncharacterized protein</fullName>
    </submittedName>
</protein>
<gene>
    <name evidence="1" type="ORF">ONZ43_g1619</name>
</gene>